<feature type="non-terminal residue" evidence="2">
    <location>
        <position position="68"/>
    </location>
</feature>
<evidence type="ECO:0000313" key="2">
    <source>
        <dbReference type="EMBL" id="CAF4757763.1"/>
    </source>
</evidence>
<keyword evidence="1" id="KW-1133">Transmembrane helix</keyword>
<comment type="caution">
    <text evidence="2">The sequence shown here is derived from an EMBL/GenBank/DDBJ whole genome shotgun (WGS) entry which is preliminary data.</text>
</comment>
<proteinExistence type="predicted"/>
<reference evidence="2" key="1">
    <citation type="submission" date="2021-02" db="EMBL/GenBank/DDBJ databases">
        <authorList>
            <person name="Nowell W R."/>
        </authorList>
    </citation>
    <scope>NUCLEOTIDE SEQUENCE</scope>
</reference>
<dbReference type="Proteomes" id="UP000663866">
    <property type="component" value="Unassembled WGS sequence"/>
</dbReference>
<name>A0A821LWS4_9BILA</name>
<keyword evidence="3" id="KW-1185">Reference proteome</keyword>
<sequence length="68" mass="7557">HQRLTIMLLSVTLAFIGLTCPSVIFICANKIIQSKRLKRDEKTDNLSELFGGGQPSRVQLIVEVCEAL</sequence>
<feature type="transmembrane region" description="Helical" evidence="1">
    <location>
        <begin position="6"/>
        <end position="28"/>
    </location>
</feature>
<feature type="non-terminal residue" evidence="2">
    <location>
        <position position="1"/>
    </location>
</feature>
<keyword evidence="1" id="KW-0812">Transmembrane</keyword>
<accession>A0A821LWS4</accession>
<gene>
    <name evidence="2" type="ORF">OVN521_LOCUS50375</name>
</gene>
<evidence type="ECO:0000256" key="1">
    <source>
        <dbReference type="SAM" id="Phobius"/>
    </source>
</evidence>
<evidence type="ECO:0000313" key="3">
    <source>
        <dbReference type="Proteomes" id="UP000663866"/>
    </source>
</evidence>
<keyword evidence="1" id="KW-0472">Membrane</keyword>
<protein>
    <submittedName>
        <fullName evidence="2">Uncharacterized protein</fullName>
    </submittedName>
</protein>
<organism evidence="2 3">
    <name type="scientific">Rotaria magnacalcarata</name>
    <dbReference type="NCBI Taxonomy" id="392030"/>
    <lineage>
        <taxon>Eukaryota</taxon>
        <taxon>Metazoa</taxon>
        <taxon>Spiralia</taxon>
        <taxon>Gnathifera</taxon>
        <taxon>Rotifera</taxon>
        <taxon>Eurotatoria</taxon>
        <taxon>Bdelloidea</taxon>
        <taxon>Philodinida</taxon>
        <taxon>Philodinidae</taxon>
        <taxon>Rotaria</taxon>
    </lineage>
</organism>
<dbReference type="AlphaFoldDB" id="A0A821LWS4"/>
<dbReference type="EMBL" id="CAJOBG010115659">
    <property type="protein sequence ID" value="CAF4757763.1"/>
    <property type="molecule type" value="Genomic_DNA"/>
</dbReference>